<feature type="domain" description="HTH gntR-type" evidence="6">
    <location>
        <begin position="14"/>
        <end position="82"/>
    </location>
</feature>
<dbReference type="InterPro" id="IPR000524">
    <property type="entry name" value="Tscrpt_reg_HTH_GntR"/>
</dbReference>
<gene>
    <name evidence="7" type="ORF">H8Z76_00365</name>
</gene>
<dbReference type="PANTHER" id="PTHR46577:SF1">
    <property type="entry name" value="HTH-TYPE TRANSCRIPTIONAL REGULATORY PROTEIN GABR"/>
    <property type="match status" value="1"/>
</dbReference>
<dbReference type="GO" id="GO:0008483">
    <property type="term" value="F:transaminase activity"/>
    <property type="evidence" value="ECO:0007669"/>
    <property type="project" value="UniProtKB-KW"/>
</dbReference>
<dbReference type="PRINTS" id="PR00035">
    <property type="entry name" value="HTHGNTR"/>
</dbReference>
<keyword evidence="2" id="KW-0663">Pyridoxal phosphate</keyword>
<evidence type="ECO:0000256" key="5">
    <source>
        <dbReference type="ARBA" id="ARBA00023163"/>
    </source>
</evidence>
<keyword evidence="4" id="KW-0238">DNA-binding</keyword>
<dbReference type="Gene3D" id="1.10.10.10">
    <property type="entry name" value="Winged helix-like DNA-binding domain superfamily/Winged helix DNA-binding domain"/>
    <property type="match status" value="1"/>
</dbReference>
<comment type="similarity">
    <text evidence="1">In the C-terminal section; belongs to the class-I pyridoxal-phosphate-dependent aminotransferase family.</text>
</comment>
<accession>A0ABR7I6D8</accession>
<evidence type="ECO:0000256" key="3">
    <source>
        <dbReference type="ARBA" id="ARBA00023015"/>
    </source>
</evidence>
<dbReference type="Proteomes" id="UP000621540">
    <property type="component" value="Unassembled WGS sequence"/>
</dbReference>
<dbReference type="SUPFAM" id="SSF46785">
    <property type="entry name" value="Winged helix' DNA-binding domain"/>
    <property type="match status" value="1"/>
</dbReference>
<evidence type="ECO:0000259" key="6">
    <source>
        <dbReference type="PROSITE" id="PS50949"/>
    </source>
</evidence>
<dbReference type="InterPro" id="IPR051446">
    <property type="entry name" value="HTH_trans_reg/aminotransferase"/>
</dbReference>
<keyword evidence="7" id="KW-0032">Aminotransferase</keyword>
<name>A0ABR7I6D8_9FIRM</name>
<dbReference type="EMBL" id="JACOQH010000001">
    <property type="protein sequence ID" value="MBC5752490.1"/>
    <property type="molecule type" value="Genomic_DNA"/>
</dbReference>
<dbReference type="CDD" id="cd00609">
    <property type="entry name" value="AAT_like"/>
    <property type="match status" value="1"/>
</dbReference>
<dbReference type="InterPro" id="IPR015421">
    <property type="entry name" value="PyrdxlP-dep_Trfase_major"/>
</dbReference>
<dbReference type="PROSITE" id="PS50949">
    <property type="entry name" value="HTH_GNTR"/>
    <property type="match status" value="1"/>
</dbReference>
<dbReference type="PANTHER" id="PTHR46577">
    <property type="entry name" value="HTH-TYPE TRANSCRIPTIONAL REGULATORY PROTEIN GABR"/>
    <property type="match status" value="1"/>
</dbReference>
<evidence type="ECO:0000256" key="1">
    <source>
        <dbReference type="ARBA" id="ARBA00005384"/>
    </source>
</evidence>
<reference evidence="7 8" key="1">
    <citation type="submission" date="2020-08" db="EMBL/GenBank/DDBJ databases">
        <title>Genome public.</title>
        <authorList>
            <person name="Liu C."/>
            <person name="Sun Q."/>
        </authorList>
    </citation>
    <scope>NUCLEOTIDE SEQUENCE [LARGE SCALE GENOMIC DNA]</scope>
    <source>
        <strain evidence="7 8">BX0805</strain>
    </source>
</reference>
<dbReference type="InterPro" id="IPR036388">
    <property type="entry name" value="WH-like_DNA-bd_sf"/>
</dbReference>
<protein>
    <submittedName>
        <fullName evidence="7">PLP-dependent aminotransferase family protein</fullName>
    </submittedName>
</protein>
<keyword evidence="8" id="KW-1185">Reference proteome</keyword>
<keyword evidence="3" id="KW-0805">Transcription regulation</keyword>
<keyword evidence="7" id="KW-0808">Transferase</keyword>
<evidence type="ECO:0000256" key="2">
    <source>
        <dbReference type="ARBA" id="ARBA00022898"/>
    </source>
</evidence>
<dbReference type="RefSeq" id="WP_186981336.1">
    <property type="nucleotide sequence ID" value="NZ_JACOQH010000001.1"/>
</dbReference>
<evidence type="ECO:0000313" key="7">
    <source>
        <dbReference type="EMBL" id="MBC5752490.1"/>
    </source>
</evidence>
<keyword evidence="5" id="KW-0804">Transcription</keyword>
<evidence type="ECO:0000313" key="8">
    <source>
        <dbReference type="Proteomes" id="UP000621540"/>
    </source>
</evidence>
<dbReference type="InterPro" id="IPR015424">
    <property type="entry name" value="PyrdxlP-dep_Trfase"/>
</dbReference>
<dbReference type="InterPro" id="IPR036390">
    <property type="entry name" value="WH_DNA-bd_sf"/>
</dbReference>
<dbReference type="SUPFAM" id="SSF53383">
    <property type="entry name" value="PLP-dependent transferases"/>
    <property type="match status" value="1"/>
</dbReference>
<dbReference type="Gene3D" id="3.40.640.10">
    <property type="entry name" value="Type I PLP-dependent aspartate aminotransferase-like (Major domain)"/>
    <property type="match status" value="1"/>
</dbReference>
<dbReference type="Pfam" id="PF00155">
    <property type="entry name" value="Aminotran_1_2"/>
    <property type="match status" value="1"/>
</dbReference>
<dbReference type="Pfam" id="PF00392">
    <property type="entry name" value="GntR"/>
    <property type="match status" value="1"/>
</dbReference>
<dbReference type="InterPro" id="IPR004839">
    <property type="entry name" value="Aminotransferase_I/II_large"/>
</dbReference>
<comment type="caution">
    <text evidence="7">The sequence shown here is derived from an EMBL/GenBank/DDBJ whole genome shotgun (WGS) entry which is preliminary data.</text>
</comment>
<dbReference type="SMART" id="SM00345">
    <property type="entry name" value="HTH_GNTR"/>
    <property type="match status" value="1"/>
</dbReference>
<evidence type="ECO:0000256" key="4">
    <source>
        <dbReference type="ARBA" id="ARBA00023125"/>
    </source>
</evidence>
<sequence length="473" mass="54504">MIEIMMELKPDGKRALYEQIYEYIRNEIADGKISQGEKLPSTRLLAGNLSVSRSTVELAYEQLVSEGYVETRPCSGYYVCDIMDIYKAGSSEEAEPVAVEEKKEYRYDFSPYMVDLKYFPYNAWRKINKNVLLEEEKLFRAGNASGEEALRREVTRYLHQARGVNCELGQVVIGAGNEYLLLLLAQILGPDQKVVMENPTYLQAYRTFCNMHYTVFGVPMDKDGISFQEVQKHEPDIVYTMPSHQYPLGIVMPLKRRMELLGWAAAHPERYIIEDDHDSEFRYKGKPIPSLQGNDKTGSVIYLGTFSKSIAPALRISYMVLPKRLLKKYHENCGFYASTVAKVQQEVLARFMREGYFERHLNRMRGIYRAKHDRMSQELKKQTWVHKIYGDNAGLHFLVEVETKASEEELVETGKAHGIRLYGLSANYIGKREGRGWPTLLIGYGSLPEDEMKESVRCITDVIKQIEEKNKKI</sequence>
<dbReference type="CDD" id="cd07377">
    <property type="entry name" value="WHTH_GntR"/>
    <property type="match status" value="1"/>
</dbReference>
<organism evidence="7 8">
    <name type="scientific">Roseburia yibonii</name>
    <dbReference type="NCBI Taxonomy" id="2763063"/>
    <lineage>
        <taxon>Bacteria</taxon>
        <taxon>Bacillati</taxon>
        <taxon>Bacillota</taxon>
        <taxon>Clostridia</taxon>
        <taxon>Lachnospirales</taxon>
        <taxon>Lachnospiraceae</taxon>
        <taxon>Roseburia</taxon>
    </lineage>
</organism>
<proteinExistence type="inferred from homology"/>